<dbReference type="RefSeq" id="WP_045624868.1">
    <property type="nucleotide sequence ID" value="NZ_BAYM01000081.1"/>
</dbReference>
<name>A0A0C9Q9R3_LACPA</name>
<proteinExistence type="predicted"/>
<evidence type="ECO:0000256" key="2">
    <source>
        <dbReference type="ARBA" id="ARBA00022679"/>
    </source>
</evidence>
<comment type="caution">
    <text evidence="4">The sequence shown here is derived from an EMBL/GenBank/DDBJ whole genome shotgun (WGS) entry which is preliminary data.</text>
</comment>
<dbReference type="EMBL" id="BAYM01000081">
    <property type="protein sequence ID" value="GAN36557.1"/>
    <property type="molecule type" value="Genomic_DNA"/>
</dbReference>
<evidence type="ECO:0000313" key="5">
    <source>
        <dbReference type="Proteomes" id="UP000032552"/>
    </source>
</evidence>
<evidence type="ECO:0000256" key="1">
    <source>
        <dbReference type="ARBA" id="ARBA00022676"/>
    </source>
</evidence>
<dbReference type="CDD" id="cd04194">
    <property type="entry name" value="GT8_A4GalT_like"/>
    <property type="match status" value="1"/>
</dbReference>
<accession>A0A0C9Q9R3</accession>
<dbReference type="PANTHER" id="PTHR13778">
    <property type="entry name" value="GLYCOSYLTRANSFERASE 8 DOMAIN-CONTAINING PROTEIN"/>
    <property type="match status" value="1"/>
</dbReference>
<keyword evidence="2" id="KW-0808">Transferase</keyword>
<evidence type="ECO:0000256" key="3">
    <source>
        <dbReference type="ARBA" id="ARBA00022723"/>
    </source>
</evidence>
<dbReference type="InterPro" id="IPR050748">
    <property type="entry name" value="Glycosyltrans_8_dom-fam"/>
</dbReference>
<dbReference type="Pfam" id="PF01501">
    <property type="entry name" value="Glyco_transf_8"/>
    <property type="match status" value="1"/>
</dbReference>
<dbReference type="InterPro" id="IPR002495">
    <property type="entry name" value="Glyco_trans_8"/>
</dbReference>
<dbReference type="GO" id="GO:0016757">
    <property type="term" value="F:glycosyltransferase activity"/>
    <property type="evidence" value="ECO:0007669"/>
    <property type="project" value="UniProtKB-KW"/>
</dbReference>
<gene>
    <name evidence="4" type="ORF">LC0644_1146</name>
</gene>
<organism evidence="4 5">
    <name type="scientific">Lacticaseibacillus paracasei NRIC 0644</name>
    <dbReference type="NCBI Taxonomy" id="1435038"/>
    <lineage>
        <taxon>Bacteria</taxon>
        <taxon>Bacillati</taxon>
        <taxon>Bacillota</taxon>
        <taxon>Bacilli</taxon>
        <taxon>Lactobacillales</taxon>
        <taxon>Lactobacillaceae</taxon>
        <taxon>Lacticaseibacillus</taxon>
    </lineage>
</organism>
<dbReference type="Proteomes" id="UP000032552">
    <property type="component" value="Unassembled WGS sequence"/>
</dbReference>
<keyword evidence="1" id="KW-0328">Glycosyltransferase</keyword>
<reference evidence="5" key="1">
    <citation type="submission" date="2014-05" db="EMBL/GenBank/DDBJ databases">
        <title>Whole genome sequencing of Lactobacillus casei NRIC0644.</title>
        <authorList>
            <person name="Atarashi H."/>
            <person name="Yoshida Y."/>
            <person name="Fujimura S."/>
            <person name="Tanaka N."/>
            <person name="Shiwa Y."/>
            <person name="Yoshikawa H."/>
            <person name="Okada S."/>
            <person name="Nakagawa J."/>
        </authorList>
    </citation>
    <scope>NUCLEOTIDE SEQUENCE [LARGE SCALE GENOMIC DNA]</scope>
    <source>
        <strain evidence="5">NRIC0644</strain>
    </source>
</reference>
<dbReference type="AlphaFoldDB" id="A0A0C9Q9R3"/>
<keyword evidence="3" id="KW-0479">Metal-binding</keyword>
<evidence type="ECO:0000313" key="4">
    <source>
        <dbReference type="EMBL" id="GAN36557.1"/>
    </source>
</evidence>
<dbReference type="InterPro" id="IPR029044">
    <property type="entry name" value="Nucleotide-diphossugar_trans"/>
</dbReference>
<protein>
    <submittedName>
        <fullName evidence="4">WbbM protein</fullName>
    </submittedName>
</protein>
<dbReference type="PANTHER" id="PTHR13778:SF47">
    <property type="entry name" value="LIPOPOLYSACCHARIDE 1,3-GALACTOSYLTRANSFERASE"/>
    <property type="match status" value="1"/>
</dbReference>
<dbReference type="SUPFAM" id="SSF53448">
    <property type="entry name" value="Nucleotide-diphospho-sugar transferases"/>
    <property type="match status" value="1"/>
</dbReference>
<sequence length="318" mass="35731">MPQQTTVPIFFSVDDGYVPCLAVALTSIRTNKDPQTDFVINILNSGLLQKNQTRLAALAAPHFTINFIDMDAVTQQISGDTNKLRGDYVTLTIYFRLFIADMFPQYDKAIYIDADTVADGDLAELFTTDLGDNLVAGVADPVMMTYPETIEYIQRDFDVQPGEYINSGVLILNLAQMRQEHFSDRFLHLLKTYHFTMIAADQDYINVIAQHRIKYLPKTWNMQTGVPTAAESGGKLIHYNLFGKPWHYRDAKLAANFWHYAPASGFETDLNQQLAAFTSADQQSDRDSMAAMLKTAVQVCHTDNTILNAIKHGEQVAL</sequence>
<dbReference type="Gene3D" id="3.90.550.10">
    <property type="entry name" value="Spore Coat Polysaccharide Biosynthesis Protein SpsA, Chain A"/>
    <property type="match status" value="1"/>
</dbReference>
<dbReference type="GO" id="GO:0046872">
    <property type="term" value="F:metal ion binding"/>
    <property type="evidence" value="ECO:0007669"/>
    <property type="project" value="UniProtKB-KW"/>
</dbReference>